<proteinExistence type="predicted"/>
<evidence type="ECO:0000256" key="1">
    <source>
        <dbReference type="SAM" id="Phobius"/>
    </source>
</evidence>
<feature type="transmembrane region" description="Helical" evidence="1">
    <location>
        <begin position="55"/>
        <end position="76"/>
    </location>
</feature>
<feature type="transmembrane region" description="Helical" evidence="1">
    <location>
        <begin position="82"/>
        <end position="102"/>
    </location>
</feature>
<dbReference type="AlphaFoldDB" id="A0A2S8FDU8"/>
<gene>
    <name evidence="2" type="ORF">C5Y83_23080</name>
</gene>
<keyword evidence="1" id="KW-0812">Transmembrane</keyword>
<name>A0A2S8FDU8_9BACT</name>
<dbReference type="RefSeq" id="WP_105332165.1">
    <property type="nucleotide sequence ID" value="NZ_PUHY01000014.1"/>
</dbReference>
<sequence length="105" mass="10440">MLVIFLEACALIGLLKVINDEDAGLLAACGLALGGAIGTNVAISGLYLAMGIAGIPVGAIIAAGLLGVAISAIYGVEIKRSFLISGLFVVIHVVVIFGLSFARGG</sequence>
<keyword evidence="1" id="KW-0472">Membrane</keyword>
<evidence type="ECO:0000313" key="2">
    <source>
        <dbReference type="EMBL" id="PQO30260.1"/>
    </source>
</evidence>
<accession>A0A2S8FDU8</accession>
<evidence type="ECO:0000313" key="3">
    <source>
        <dbReference type="Proteomes" id="UP000238322"/>
    </source>
</evidence>
<dbReference type="Proteomes" id="UP000238322">
    <property type="component" value="Unassembled WGS sequence"/>
</dbReference>
<comment type="caution">
    <text evidence="2">The sequence shown here is derived from an EMBL/GenBank/DDBJ whole genome shotgun (WGS) entry which is preliminary data.</text>
</comment>
<protein>
    <submittedName>
        <fullName evidence="2">Uncharacterized protein</fullName>
    </submittedName>
</protein>
<feature type="transmembrane region" description="Helical" evidence="1">
    <location>
        <begin position="23"/>
        <end position="48"/>
    </location>
</feature>
<reference evidence="2 3" key="1">
    <citation type="submission" date="2018-02" db="EMBL/GenBank/DDBJ databases">
        <title>Comparative genomes isolates from brazilian mangrove.</title>
        <authorList>
            <person name="Araujo J.E."/>
            <person name="Taketani R.G."/>
            <person name="Silva M.C.P."/>
            <person name="Loureco M.V."/>
            <person name="Andreote F.D."/>
        </authorList>
    </citation>
    <scope>NUCLEOTIDE SEQUENCE [LARGE SCALE GENOMIC DNA]</scope>
    <source>
        <strain evidence="2 3">Hex-1 MGV</strain>
    </source>
</reference>
<dbReference type="EMBL" id="PUHY01000014">
    <property type="protein sequence ID" value="PQO30260.1"/>
    <property type="molecule type" value="Genomic_DNA"/>
</dbReference>
<organism evidence="2 3">
    <name type="scientific">Blastopirellula marina</name>
    <dbReference type="NCBI Taxonomy" id="124"/>
    <lineage>
        <taxon>Bacteria</taxon>
        <taxon>Pseudomonadati</taxon>
        <taxon>Planctomycetota</taxon>
        <taxon>Planctomycetia</taxon>
        <taxon>Pirellulales</taxon>
        <taxon>Pirellulaceae</taxon>
        <taxon>Blastopirellula</taxon>
    </lineage>
</organism>
<dbReference type="OrthoDB" id="9996290at2"/>
<keyword evidence="1" id="KW-1133">Transmembrane helix</keyword>